<evidence type="ECO:0000313" key="2">
    <source>
        <dbReference type="Proteomes" id="UP000061432"/>
    </source>
</evidence>
<organism evidence="1 2">
    <name type="scientific">Methylobacterium aquaticum</name>
    <dbReference type="NCBI Taxonomy" id="270351"/>
    <lineage>
        <taxon>Bacteria</taxon>
        <taxon>Pseudomonadati</taxon>
        <taxon>Pseudomonadota</taxon>
        <taxon>Alphaproteobacteria</taxon>
        <taxon>Hyphomicrobiales</taxon>
        <taxon>Methylobacteriaceae</taxon>
        <taxon>Methylobacterium</taxon>
    </lineage>
</organism>
<reference evidence="1 2" key="1">
    <citation type="journal article" date="2015" name="Genome Announc.">
        <title>Complete Genome Sequence of Methylobacterium aquaticum Strain 22A, Isolated from Racomitrium japonicum Moss.</title>
        <authorList>
            <person name="Tani A."/>
            <person name="Ogura Y."/>
            <person name="Hayashi T."/>
            <person name="Kimbara K."/>
        </authorList>
    </citation>
    <scope>NUCLEOTIDE SEQUENCE [LARGE SCALE GENOMIC DNA]</scope>
    <source>
        <strain evidence="1 2">MA-22A</strain>
        <plasmid evidence="2">Plasmid pMaq22A_1p DNA</plasmid>
    </source>
</reference>
<dbReference type="Proteomes" id="UP000061432">
    <property type="component" value="Plasmid pMaq22A_1p"/>
</dbReference>
<dbReference type="OrthoDB" id="9855622at2"/>
<reference evidence="2" key="2">
    <citation type="submission" date="2015-01" db="EMBL/GenBank/DDBJ databases">
        <title>Complete genome sequence of Methylobacterium aquaticum strain 22A.</title>
        <authorList>
            <person name="Tani A."/>
            <person name="Ogura Y."/>
            <person name="Hayashi T."/>
        </authorList>
    </citation>
    <scope>NUCLEOTIDE SEQUENCE [LARGE SCALE GENOMIC DNA]</scope>
    <source>
        <strain evidence="2">MA-22A</strain>
        <plasmid evidence="2">Plasmid pMaq22A_1p DNA</plasmid>
    </source>
</reference>
<dbReference type="PATRIC" id="fig|270351.10.peg.6223"/>
<proteinExistence type="predicted"/>
<protein>
    <submittedName>
        <fullName evidence="1">Uncharacterized protein</fullName>
    </submittedName>
</protein>
<gene>
    <name evidence="1" type="ORF">Maq22A_1p34555</name>
</gene>
<sequence length="93" mass="10042">MSRRLTDTEFLEALDDLCVDAILAMTPEDLHAEIIDEGGDPDAMAAQVREAGLRAIRECRALAAEARQLAEMAARAREKAKPAGLPACGSFWS</sequence>
<name>A0A0C6F8Q5_9HYPH</name>
<dbReference type="RefSeq" id="WP_060850299.1">
    <property type="nucleotide sequence ID" value="NZ_AP014705.1"/>
</dbReference>
<geneLocation type="plasmid" evidence="2">
    <name>pMaq22A_1p DNA</name>
</geneLocation>
<dbReference type="AlphaFoldDB" id="A0A0C6F8Q5"/>
<keyword evidence="1" id="KW-0614">Plasmid</keyword>
<dbReference type="EMBL" id="AP014705">
    <property type="protein sequence ID" value="BAQ49176.1"/>
    <property type="molecule type" value="Genomic_DNA"/>
</dbReference>
<dbReference type="KEGG" id="maqu:Maq22A_1p34555"/>
<accession>A0A0C6F8Q5</accession>
<evidence type="ECO:0000313" key="1">
    <source>
        <dbReference type="EMBL" id="BAQ49176.1"/>
    </source>
</evidence>